<gene>
    <name evidence="7" type="primary">LOC105266490</name>
</gene>
<keyword evidence="6" id="KW-1185">Reference proteome</keyword>
<proteinExistence type="predicted"/>
<keyword evidence="3" id="KW-0812">Transmembrane</keyword>
<comment type="subcellular location">
    <subcellularLocation>
        <location evidence="1">Cell membrane</location>
        <topology evidence="1">Multi-pass membrane protein</topology>
    </subcellularLocation>
</comment>
<evidence type="ECO:0000313" key="6">
    <source>
        <dbReference type="Proteomes" id="UP000694866"/>
    </source>
</evidence>
<evidence type="ECO:0000256" key="3">
    <source>
        <dbReference type="ARBA" id="ARBA00022692"/>
    </source>
</evidence>
<name>A0A9R1U0P7_9HYME</name>
<dbReference type="Pfam" id="PF08395">
    <property type="entry name" value="7tm_7"/>
    <property type="match status" value="1"/>
</dbReference>
<evidence type="ECO:0000256" key="4">
    <source>
        <dbReference type="ARBA" id="ARBA00022989"/>
    </source>
</evidence>
<evidence type="ECO:0000256" key="5">
    <source>
        <dbReference type="ARBA" id="ARBA00023136"/>
    </source>
</evidence>
<accession>A0A9R1U0P7</accession>
<keyword evidence="7" id="KW-0675">Receptor</keyword>
<dbReference type="KEGG" id="fas:105266490"/>
<dbReference type="RefSeq" id="XP_011302986.1">
    <property type="nucleotide sequence ID" value="XM_011304684.1"/>
</dbReference>
<keyword evidence="4" id="KW-1133">Transmembrane helix</keyword>
<protein>
    <submittedName>
        <fullName evidence="7">Gustatory receptor 28b</fullName>
    </submittedName>
</protein>
<keyword evidence="2" id="KW-1003">Cell membrane</keyword>
<dbReference type="OrthoDB" id="6366728at2759"/>
<evidence type="ECO:0000313" key="7">
    <source>
        <dbReference type="RefSeq" id="XP_011302986.1"/>
    </source>
</evidence>
<reference evidence="7" key="1">
    <citation type="submission" date="2025-08" db="UniProtKB">
        <authorList>
            <consortium name="RefSeq"/>
        </authorList>
    </citation>
    <scope>IDENTIFICATION</scope>
    <source>
        <strain evidence="7">USDA-PBARC FA_bdor</strain>
        <tissue evidence="7">Whole organism</tissue>
    </source>
</reference>
<dbReference type="AlphaFoldDB" id="A0A9R1U0P7"/>
<dbReference type="InterPro" id="IPR013604">
    <property type="entry name" value="7TM_chemorcpt"/>
</dbReference>
<dbReference type="GO" id="GO:0050909">
    <property type="term" value="P:sensory perception of taste"/>
    <property type="evidence" value="ECO:0007669"/>
    <property type="project" value="InterPro"/>
</dbReference>
<dbReference type="Proteomes" id="UP000694866">
    <property type="component" value="Unplaced"/>
</dbReference>
<dbReference type="GeneID" id="105266490"/>
<organism evidence="6 7">
    <name type="scientific">Fopius arisanus</name>
    <dbReference type="NCBI Taxonomy" id="64838"/>
    <lineage>
        <taxon>Eukaryota</taxon>
        <taxon>Metazoa</taxon>
        <taxon>Ecdysozoa</taxon>
        <taxon>Arthropoda</taxon>
        <taxon>Hexapoda</taxon>
        <taxon>Insecta</taxon>
        <taxon>Pterygota</taxon>
        <taxon>Neoptera</taxon>
        <taxon>Endopterygota</taxon>
        <taxon>Hymenoptera</taxon>
        <taxon>Apocrita</taxon>
        <taxon>Ichneumonoidea</taxon>
        <taxon>Braconidae</taxon>
        <taxon>Opiinae</taxon>
        <taxon>Fopius</taxon>
    </lineage>
</organism>
<evidence type="ECO:0000256" key="1">
    <source>
        <dbReference type="ARBA" id="ARBA00004651"/>
    </source>
</evidence>
<evidence type="ECO:0000256" key="2">
    <source>
        <dbReference type="ARBA" id="ARBA00022475"/>
    </source>
</evidence>
<sequence>MAACLCGRLIHEIQQLIKEFKKTAPITFEILYSSSADHSLKAAVIYFTQELLHKQLTFTAYGLFPLDYTFFQSIFATSLTYSIIILQSSVPSRPNLTRFTNETN</sequence>
<keyword evidence="5" id="KW-0472">Membrane</keyword>
<dbReference type="GO" id="GO:0005886">
    <property type="term" value="C:plasma membrane"/>
    <property type="evidence" value="ECO:0007669"/>
    <property type="project" value="UniProtKB-SubCell"/>
</dbReference>